<accession>A0A183M1W2</accession>
<sequence length="225" mass="25267">MVNQLRSMACRHVQNMVQSVSKCSGSEAPYSPIVDTGCDSPSSLPKACKTSGLSEKKSESHSVIDTKCLNKSCVSSSVPQACDFHCEADQKLNVKCAQSKKITSEGSDIVHWLMEHIGASDVTEAVHIASRIASMGYIFCIDDHVLTVKNDGHTYYRFQTPFLYPSRCMEADTADYAVYLCKRTMQNKQRLELAGFEAERLASLQNIYCHKWEFIYIQVGFYLYI</sequence>
<dbReference type="PROSITE" id="PS50186">
    <property type="entry name" value="DEP"/>
    <property type="match status" value="1"/>
</dbReference>
<dbReference type="InterPro" id="IPR047017">
    <property type="entry name" value="RGS6/7/9/11_DHEX_sf"/>
</dbReference>
<dbReference type="GO" id="GO:0008277">
    <property type="term" value="P:regulation of G protein-coupled receptor signaling pathway"/>
    <property type="evidence" value="ECO:0007669"/>
    <property type="project" value="InterPro"/>
</dbReference>
<dbReference type="AlphaFoldDB" id="A0A183M1W2"/>
<protein>
    <submittedName>
        <fullName evidence="2">Uncharacterized protein</fullName>
    </submittedName>
</protein>
<dbReference type="STRING" id="48269.A0A183M1W2"/>
<dbReference type="Pfam" id="PF00610">
    <property type="entry name" value="DEP"/>
    <property type="match status" value="1"/>
</dbReference>
<keyword evidence="3" id="KW-1185">Reference proteome</keyword>
<dbReference type="InterPro" id="IPR036388">
    <property type="entry name" value="WH-like_DNA-bd_sf"/>
</dbReference>
<evidence type="ECO:0000313" key="3">
    <source>
        <dbReference type="Proteomes" id="UP000277204"/>
    </source>
</evidence>
<dbReference type="PANTHER" id="PTHR45746:SF6">
    <property type="entry name" value="LP21163P"/>
    <property type="match status" value="1"/>
</dbReference>
<name>A0A183M1W2_9TREM</name>
<dbReference type="GO" id="GO:0005096">
    <property type="term" value="F:GTPase activator activity"/>
    <property type="evidence" value="ECO:0007669"/>
    <property type="project" value="TreeGrafter"/>
</dbReference>
<dbReference type="PANTHER" id="PTHR45746">
    <property type="entry name" value="LP21163P"/>
    <property type="match status" value="1"/>
</dbReference>
<dbReference type="Pfam" id="PF18148">
    <property type="entry name" value="RGS_DHEX"/>
    <property type="match status" value="1"/>
</dbReference>
<dbReference type="InterPro" id="IPR000591">
    <property type="entry name" value="DEP_dom"/>
</dbReference>
<dbReference type="SUPFAM" id="SSF46785">
    <property type="entry name" value="Winged helix' DNA-binding domain"/>
    <property type="match status" value="1"/>
</dbReference>
<proteinExistence type="predicted"/>
<dbReference type="GO" id="GO:0005737">
    <property type="term" value="C:cytoplasm"/>
    <property type="evidence" value="ECO:0007669"/>
    <property type="project" value="TreeGrafter"/>
</dbReference>
<dbReference type="Proteomes" id="UP000277204">
    <property type="component" value="Unassembled WGS sequence"/>
</dbReference>
<dbReference type="InterPro" id="IPR040759">
    <property type="entry name" value="RGS_DHEX"/>
</dbReference>
<evidence type="ECO:0000313" key="2">
    <source>
        <dbReference type="EMBL" id="VDO88709.1"/>
    </source>
</evidence>
<reference evidence="2 3" key="1">
    <citation type="submission" date="2018-11" db="EMBL/GenBank/DDBJ databases">
        <authorList>
            <consortium name="Pathogen Informatics"/>
        </authorList>
    </citation>
    <scope>NUCLEOTIDE SEQUENCE [LARGE SCALE GENOMIC DNA]</scope>
    <source>
        <strain evidence="2 3">Zambia</strain>
    </source>
</reference>
<dbReference type="InterPro" id="IPR047016">
    <property type="entry name" value="RGS6/7/9/11"/>
</dbReference>
<organism evidence="2 3">
    <name type="scientific">Schistosoma margrebowiei</name>
    <dbReference type="NCBI Taxonomy" id="48269"/>
    <lineage>
        <taxon>Eukaryota</taxon>
        <taxon>Metazoa</taxon>
        <taxon>Spiralia</taxon>
        <taxon>Lophotrochozoa</taxon>
        <taxon>Platyhelminthes</taxon>
        <taxon>Trematoda</taxon>
        <taxon>Digenea</taxon>
        <taxon>Strigeidida</taxon>
        <taxon>Schistosomatoidea</taxon>
        <taxon>Schistosomatidae</taxon>
        <taxon>Schistosoma</taxon>
    </lineage>
</organism>
<dbReference type="GO" id="GO:0009968">
    <property type="term" value="P:negative regulation of signal transduction"/>
    <property type="evidence" value="ECO:0007669"/>
    <property type="project" value="UniProtKB-KW"/>
</dbReference>
<dbReference type="SMART" id="SM00049">
    <property type="entry name" value="DEP"/>
    <property type="match status" value="1"/>
</dbReference>
<dbReference type="GO" id="GO:0043005">
    <property type="term" value="C:neuron projection"/>
    <property type="evidence" value="ECO:0007669"/>
    <property type="project" value="TreeGrafter"/>
</dbReference>
<dbReference type="InterPro" id="IPR036390">
    <property type="entry name" value="WH_DNA-bd_sf"/>
</dbReference>
<dbReference type="GO" id="GO:0035556">
    <property type="term" value="P:intracellular signal transduction"/>
    <property type="evidence" value="ECO:0007669"/>
    <property type="project" value="InterPro"/>
</dbReference>
<dbReference type="EMBL" id="UZAI01005013">
    <property type="protein sequence ID" value="VDO88709.1"/>
    <property type="molecule type" value="Genomic_DNA"/>
</dbReference>
<dbReference type="Gene3D" id="1.10.10.10">
    <property type="entry name" value="Winged helix-like DNA-binding domain superfamily/Winged helix DNA-binding domain"/>
    <property type="match status" value="1"/>
</dbReference>
<dbReference type="CDD" id="cd04450">
    <property type="entry name" value="DEP_RGS7-like"/>
    <property type="match status" value="1"/>
</dbReference>
<keyword evidence="1" id="KW-0734">Signal transduction inhibitor</keyword>
<dbReference type="Gene3D" id="1.10.1240.60">
    <property type="match status" value="1"/>
</dbReference>
<evidence type="ECO:0000256" key="1">
    <source>
        <dbReference type="ARBA" id="ARBA00022700"/>
    </source>
</evidence>
<gene>
    <name evidence="2" type="ORF">SMRZ_LOCUS10037</name>
</gene>